<dbReference type="Proteomes" id="UP000050535">
    <property type="component" value="Unassembled WGS sequence"/>
</dbReference>
<evidence type="ECO:0000313" key="3">
    <source>
        <dbReference type="Proteomes" id="UP000050535"/>
    </source>
</evidence>
<dbReference type="STRING" id="699431.SY89_01575"/>
<proteinExistence type="predicted"/>
<keyword evidence="3" id="KW-1185">Reference proteome</keyword>
<accession>A0A0N8HZY9</accession>
<dbReference type="InterPro" id="IPR027598">
    <property type="entry name" value="Amphi-Trp_dom"/>
</dbReference>
<dbReference type="AlphaFoldDB" id="A0A0N8HZY9"/>
<feature type="domain" description="Amphi-Trp" evidence="1">
    <location>
        <begin position="1"/>
        <end position="92"/>
    </location>
</feature>
<protein>
    <recommendedName>
        <fullName evidence="1">Amphi-Trp domain-containing protein</fullName>
    </recommendedName>
</protein>
<evidence type="ECO:0000313" key="2">
    <source>
        <dbReference type="EMBL" id="KPN30835.1"/>
    </source>
</evidence>
<organism evidence="2 3">
    <name type="scientific">Halolamina pelagica</name>
    <dbReference type="NCBI Taxonomy" id="699431"/>
    <lineage>
        <taxon>Archaea</taxon>
        <taxon>Methanobacteriati</taxon>
        <taxon>Methanobacteriota</taxon>
        <taxon>Stenosarchaea group</taxon>
        <taxon>Halobacteria</taxon>
        <taxon>Halobacteriales</taxon>
        <taxon>Haloferacaceae</taxon>
    </lineage>
</organism>
<comment type="caution">
    <text evidence="2">The sequence shown here is derived from an EMBL/GenBank/DDBJ whole genome shotgun (WGS) entry which is preliminary data.</text>
</comment>
<dbReference type="EMBL" id="LGUC01000001">
    <property type="protein sequence ID" value="KPN30835.1"/>
    <property type="molecule type" value="Genomic_DNA"/>
</dbReference>
<dbReference type="OrthoDB" id="194858at2157"/>
<name>A0A0N8HZY9_9EURY</name>
<sequence length="93" mass="10258">MPEEVLFKTESTQSRSEIADYLRRVADSLESGGELRLQTGSESVTVDPPEGATFEVKVEREGPADRPEKSVEFEIEWQEGDAGGEGDGELRID</sequence>
<evidence type="ECO:0000259" key="1">
    <source>
        <dbReference type="Pfam" id="PF20068"/>
    </source>
</evidence>
<gene>
    <name evidence="2" type="ORF">SY89_01575</name>
</gene>
<reference evidence="3" key="1">
    <citation type="submission" date="2013-11" db="EMBL/GenBank/DDBJ databases">
        <authorList>
            <person name="Hoang H.T."/>
            <person name="Killian M.L."/>
            <person name="Madson D.M."/>
            <person name="Arruda P.H.E."/>
            <person name="Sun D."/>
            <person name="Schwartz K.J."/>
            <person name="Yoon K."/>
        </authorList>
    </citation>
    <scope>NUCLEOTIDE SEQUENCE [LARGE SCALE GENOMIC DNA]</scope>
    <source>
        <strain evidence="3">CDK2</strain>
    </source>
</reference>
<dbReference type="RefSeq" id="WP_054583672.1">
    <property type="nucleotide sequence ID" value="NZ_LGUC01000001.1"/>
</dbReference>
<dbReference type="NCBIfam" id="TIGR04354">
    <property type="entry name" value="amphi-Trp"/>
    <property type="match status" value="1"/>
</dbReference>
<dbReference type="Pfam" id="PF20068">
    <property type="entry name" value="Amphi-Trp"/>
    <property type="match status" value="1"/>
</dbReference>